<dbReference type="SUPFAM" id="SSF110857">
    <property type="entry name" value="Gamma-glutamyl cyclotransferase-like"/>
    <property type="match status" value="1"/>
</dbReference>
<keyword evidence="5" id="KW-1185">Reference proteome</keyword>
<dbReference type="Proteomes" id="UP001642405">
    <property type="component" value="Unassembled WGS sequence"/>
</dbReference>
<dbReference type="InterPro" id="IPR013024">
    <property type="entry name" value="GGCT-like"/>
</dbReference>
<protein>
    <recommendedName>
        <fullName evidence="1">gamma-glutamylcyclotransferase</fullName>
        <ecNumber evidence="1">4.3.2.9</ecNumber>
    </recommendedName>
</protein>
<sequence length="232" mass="26115">MLYFAYGSNMWLEQMALRCPDSTYVGRGILYDYRWQINERGYANVVHVPPHQTIITGRNNDGNNRGNGHNEDYGGHRRPCVHGLVYDLGSETANEHWLDRYEGVRTGAYSKAYLDVELYAAPPQLQVPAESVLVHLEEQQKEAGRANSNSIHTDEAKCLERDVLVYLSETYTQPALARTDYVVRMAHAVRDALALGMPRSFVEEFIVPTMATGFLDSVGLGKDMDIKEDADA</sequence>
<organism evidence="4 5">
    <name type="scientific">Sporothrix curviconia</name>
    <dbReference type="NCBI Taxonomy" id="1260050"/>
    <lineage>
        <taxon>Eukaryota</taxon>
        <taxon>Fungi</taxon>
        <taxon>Dikarya</taxon>
        <taxon>Ascomycota</taxon>
        <taxon>Pezizomycotina</taxon>
        <taxon>Sordariomycetes</taxon>
        <taxon>Sordariomycetidae</taxon>
        <taxon>Ophiostomatales</taxon>
        <taxon>Ophiostomataceae</taxon>
        <taxon>Sporothrix</taxon>
    </lineage>
</organism>
<comment type="caution">
    <text evidence="4">The sequence shown here is derived from an EMBL/GenBank/DDBJ whole genome shotgun (WGS) entry which is preliminary data.</text>
</comment>
<dbReference type="EC" id="4.3.2.9" evidence="1"/>
<dbReference type="CDD" id="cd06661">
    <property type="entry name" value="GGCT_like"/>
    <property type="match status" value="1"/>
</dbReference>
<dbReference type="EMBL" id="CAWUHB010000003">
    <property type="protein sequence ID" value="CAK7210953.1"/>
    <property type="molecule type" value="Genomic_DNA"/>
</dbReference>
<dbReference type="InterPro" id="IPR017939">
    <property type="entry name" value="G-Glutamylcylcotransferase"/>
</dbReference>
<dbReference type="PANTHER" id="PTHR12935">
    <property type="entry name" value="GAMMA-GLUTAMYLCYCLOTRANSFERASE"/>
    <property type="match status" value="1"/>
</dbReference>
<feature type="region of interest" description="Disordered" evidence="3">
    <location>
        <begin position="54"/>
        <end position="74"/>
    </location>
</feature>
<evidence type="ECO:0000256" key="2">
    <source>
        <dbReference type="ARBA" id="ARBA00023239"/>
    </source>
</evidence>
<proteinExistence type="predicted"/>
<dbReference type="PANTHER" id="PTHR12935:SF0">
    <property type="entry name" value="GAMMA-GLUTAMYLCYCLOTRANSFERASE"/>
    <property type="match status" value="1"/>
</dbReference>
<evidence type="ECO:0000313" key="5">
    <source>
        <dbReference type="Proteomes" id="UP001642405"/>
    </source>
</evidence>
<name>A0ABP0AUM2_9PEZI</name>
<reference evidence="4 5" key="1">
    <citation type="submission" date="2024-01" db="EMBL/GenBank/DDBJ databases">
        <authorList>
            <person name="Allen C."/>
            <person name="Tagirdzhanova G."/>
        </authorList>
    </citation>
    <scope>NUCLEOTIDE SEQUENCE [LARGE SCALE GENOMIC DNA]</scope>
</reference>
<evidence type="ECO:0000313" key="4">
    <source>
        <dbReference type="EMBL" id="CAK7210953.1"/>
    </source>
</evidence>
<dbReference type="Gene3D" id="3.10.490.10">
    <property type="entry name" value="Gamma-glutamyl cyclotransferase-like"/>
    <property type="match status" value="1"/>
</dbReference>
<accession>A0ABP0AUM2</accession>
<keyword evidence="2" id="KW-0456">Lyase</keyword>
<gene>
    <name evidence="4" type="ORF">SCUCBS95973_000966</name>
</gene>
<evidence type="ECO:0000256" key="1">
    <source>
        <dbReference type="ARBA" id="ARBA00012346"/>
    </source>
</evidence>
<feature type="compositionally biased region" description="Low complexity" evidence="3">
    <location>
        <begin position="57"/>
        <end position="67"/>
    </location>
</feature>
<dbReference type="InterPro" id="IPR036568">
    <property type="entry name" value="GGCT-like_sf"/>
</dbReference>
<evidence type="ECO:0000256" key="3">
    <source>
        <dbReference type="SAM" id="MobiDB-lite"/>
    </source>
</evidence>